<dbReference type="InterPro" id="IPR018004">
    <property type="entry name" value="KilA/APSES_HTH"/>
</dbReference>
<evidence type="ECO:0000313" key="2">
    <source>
        <dbReference type="EMBL" id="EHC76938.1"/>
    </source>
</evidence>
<accession>G5Q5K9</accession>
<reference evidence="2 3" key="1">
    <citation type="journal article" date="2011" name="BMC Genomics">
        <title>Genome sequencing reveals diversification of virulence factor content and possible host adaptation in distinct subpopulations of Salmonella enterica.</title>
        <authorList>
            <person name="den Bakker H.C."/>
            <person name="Moreno Switt A.I."/>
            <person name="Govoni G."/>
            <person name="Cummings C.A."/>
            <person name="Ranieri M.L."/>
            <person name="Degoricija L."/>
            <person name="Hoelzer K."/>
            <person name="Rodriguez-Rivera L.D."/>
            <person name="Brown S."/>
            <person name="Bolchacova E."/>
            <person name="Furtado M.R."/>
            <person name="Wiedmann M."/>
        </authorList>
    </citation>
    <scope>NUCLEOTIDE SEQUENCE [LARGE SCALE GENOMIC DNA]</scope>
    <source>
        <strain evidence="2 3">S5-403</strain>
    </source>
</reference>
<sequence length="68" mass="7795">MNIVPLNYKGEAIRFNTDGWINATDIAKRFGKRLDHWLSNAETLEYVRALDEVYSGEPSKILHTRDSG</sequence>
<organism evidence="2 3">
    <name type="scientific">Salmonella enterica subsp. enterica serovar Montevideo str. S5-403</name>
    <dbReference type="NCBI Taxonomy" id="913242"/>
    <lineage>
        <taxon>Bacteria</taxon>
        <taxon>Pseudomonadati</taxon>
        <taxon>Pseudomonadota</taxon>
        <taxon>Gammaproteobacteria</taxon>
        <taxon>Enterobacterales</taxon>
        <taxon>Enterobacteriaceae</taxon>
        <taxon>Salmonella</taxon>
    </lineage>
</organism>
<dbReference type="Pfam" id="PF04383">
    <property type="entry name" value="KilA-N"/>
    <property type="match status" value="1"/>
</dbReference>
<dbReference type="EMBL" id="AFCS01000804">
    <property type="protein sequence ID" value="EHC76938.1"/>
    <property type="molecule type" value="Genomic_DNA"/>
</dbReference>
<dbReference type="AlphaFoldDB" id="G5Q5K9"/>
<evidence type="ECO:0000259" key="1">
    <source>
        <dbReference type="PROSITE" id="PS51301"/>
    </source>
</evidence>
<comment type="caution">
    <text evidence="2">The sequence shown here is derived from an EMBL/GenBank/DDBJ whole genome shotgun (WGS) entry which is preliminary data.</text>
</comment>
<dbReference type="Proteomes" id="UP000003221">
    <property type="component" value="Unassembled WGS sequence"/>
</dbReference>
<dbReference type="InterPro" id="IPR017880">
    <property type="entry name" value="KilA_N"/>
</dbReference>
<name>G5Q5K9_SALMO</name>
<protein>
    <submittedName>
        <fullName evidence="2">KilA</fullName>
    </submittedName>
</protein>
<dbReference type="PROSITE" id="PS51301">
    <property type="entry name" value="KILA_N"/>
    <property type="match status" value="1"/>
</dbReference>
<dbReference type="PATRIC" id="fig|913242.3.peg.2981"/>
<feature type="domain" description="KilA-N" evidence="1">
    <location>
        <begin position="2"/>
        <end position="68"/>
    </location>
</feature>
<proteinExistence type="predicted"/>
<gene>
    <name evidence="2" type="ORF">LTSEMON_3455</name>
</gene>
<evidence type="ECO:0000313" key="3">
    <source>
        <dbReference type="Proteomes" id="UP000003221"/>
    </source>
</evidence>